<feature type="compositionally biased region" description="Basic and acidic residues" evidence="1">
    <location>
        <begin position="445"/>
        <end position="568"/>
    </location>
</feature>
<reference evidence="3" key="1">
    <citation type="submission" date="2016-09" db="EMBL/GenBank/DDBJ databases">
        <authorList>
            <consortium name="Pathogen Informatics"/>
            <person name="Sun Q."/>
            <person name="Inoue M."/>
        </authorList>
    </citation>
    <scope>NUCLEOTIDE SEQUENCE</scope>
</reference>
<feature type="domain" description="PPM-type phosphatase" evidence="2">
    <location>
        <begin position="621"/>
        <end position="916"/>
    </location>
</feature>
<evidence type="ECO:0000313" key="3">
    <source>
        <dbReference type="EMBL" id="SOV11253.1"/>
    </source>
</evidence>
<evidence type="ECO:0000259" key="2">
    <source>
        <dbReference type="PROSITE" id="PS51746"/>
    </source>
</evidence>
<name>A0ABY1UI01_9APIC</name>
<dbReference type="PANTHER" id="PTHR13832">
    <property type="entry name" value="PROTEIN PHOSPHATASE 2C"/>
    <property type="match status" value="1"/>
</dbReference>
<keyword evidence="4" id="KW-1185">Reference proteome</keyword>
<sequence length="957" mass="111558">MDISEKSNKINCKNECSKYVCGTLYELIKDLNSYNLQCYINNEKNINLYEDFKYKKKKKIEFMSIVDYYGGLKNNEYEFFIIPIIFNKHNEILYMGVSIFFKNEFFKEYKINNYNYIELFIYNVQKEKPNNNFYPHMDINQDTTKKNAFLNFLVNIDDLNKYHRQTNNHLERNKNTCTDKNIYDSHGHHYCSDVYNMCNKKVYSHDNIINICDKNVCDKNVCDKNVCDKNICDKNVCDKNVCDKNVCDKNICDKHNINNLVPNMNIKCKYNLSNYLHSEKISGDYKKIQCPLIIDDHYILCSDGVVKLKNEENDQSVNDKKKIPLSSIYETYTHSNIQATTRKNEIQNNNHNNDNIYKGHTNTDNHHNMWKQEAINKCQNYKYSYTENEINKVYKNIDNKENYKKDDSCSGPSLVKYNEKIYHKNISIQRKEITIDTLKRTKMEDNKNINDDDNKNMNDDDNKNINDNDNKNINDDDDKNINDDDNKNINDDDDKNINDDDNKNINDDNNKSINDDNNKNMNDDDNKNIKDDDNKNINDDNNKSIKDDNNKNINDDNNKSINDDDNKNINDANSINTHCSYKYSATYSNEKVEYNNVISEEIKIKSPKKDEENIKINNMFKCGFYSFKGNRTYNEDRVIIIENMNNFLKEEYDTLIKKAPNEYELIDKEYMNIIHNIKDMETPSYIYCAIYDGHNGDNAVNIVQKILHIYMYYYFINGSGLENSLKYSFQETDNYICKNIINIKEDNHSNYSSGTTACVSVIFKNMLYVANIGDSRCIISKNGRAIVLTVDHRASINKKEQERIINSGGILDDEGYLGGCLGVCRGFGSFHKKTKEKLKGLICEPDLFHIKLTDDDEFLIICCDGIFDVITSQEAVNTVKNSLIQSRDANTAAEALCQLAYKKKSLDNLSVLVVIFQNPQMNKKVSSINESSGIYSGQSGRVRRRIKFSALKDLINQ</sequence>
<dbReference type="CDD" id="cd00143">
    <property type="entry name" value="PP2Cc"/>
    <property type="match status" value="1"/>
</dbReference>
<dbReference type="Gene3D" id="3.60.40.10">
    <property type="entry name" value="PPM-type phosphatase domain"/>
    <property type="match status" value="1"/>
</dbReference>
<dbReference type="InterPro" id="IPR001932">
    <property type="entry name" value="PPM-type_phosphatase-like_dom"/>
</dbReference>
<dbReference type="Proteomes" id="UP000831156">
    <property type="component" value="Chromosome 4"/>
</dbReference>
<dbReference type="InterPro" id="IPR036457">
    <property type="entry name" value="PPM-type-like_dom_sf"/>
</dbReference>
<protein>
    <submittedName>
        <fullName evidence="3">Protein phosphatase PPM1, putative</fullName>
    </submittedName>
</protein>
<dbReference type="PANTHER" id="PTHR13832:SF790">
    <property type="entry name" value="PROTEIN PHOSPHATASE 2C 22-RELATED"/>
    <property type="match status" value="1"/>
</dbReference>
<evidence type="ECO:0000313" key="4">
    <source>
        <dbReference type="Proteomes" id="UP000831156"/>
    </source>
</evidence>
<dbReference type="SUPFAM" id="SSF81606">
    <property type="entry name" value="PP2C-like"/>
    <property type="match status" value="1"/>
</dbReference>
<dbReference type="InterPro" id="IPR015655">
    <property type="entry name" value="PP2C"/>
</dbReference>
<feature type="region of interest" description="Disordered" evidence="1">
    <location>
        <begin position="445"/>
        <end position="569"/>
    </location>
</feature>
<dbReference type="SMART" id="SM00332">
    <property type="entry name" value="PP2Cc"/>
    <property type="match status" value="1"/>
</dbReference>
<evidence type="ECO:0000256" key="1">
    <source>
        <dbReference type="SAM" id="MobiDB-lite"/>
    </source>
</evidence>
<organism evidence="3 4">
    <name type="scientific">Plasmodium gaboni</name>
    <dbReference type="NCBI Taxonomy" id="647221"/>
    <lineage>
        <taxon>Eukaryota</taxon>
        <taxon>Sar</taxon>
        <taxon>Alveolata</taxon>
        <taxon>Apicomplexa</taxon>
        <taxon>Aconoidasida</taxon>
        <taxon>Haemosporida</taxon>
        <taxon>Plasmodiidae</taxon>
        <taxon>Plasmodium</taxon>
        <taxon>Plasmodium (Laverania)</taxon>
    </lineage>
</organism>
<dbReference type="Pfam" id="PF00481">
    <property type="entry name" value="PP2C"/>
    <property type="match status" value="1"/>
</dbReference>
<dbReference type="PROSITE" id="PS51746">
    <property type="entry name" value="PPM_2"/>
    <property type="match status" value="1"/>
</dbReference>
<proteinExistence type="predicted"/>
<accession>A0ABY1UI01</accession>
<gene>
    <name evidence="3" type="ORF">PGABG01_0408400</name>
</gene>
<dbReference type="EMBL" id="LT969427">
    <property type="protein sequence ID" value="SOV11253.1"/>
    <property type="molecule type" value="Genomic_DNA"/>
</dbReference>